<evidence type="ECO:0000259" key="5">
    <source>
        <dbReference type="PROSITE" id="PS50158"/>
    </source>
</evidence>
<keyword evidence="8" id="KW-1185">Reference proteome</keyword>
<evidence type="ECO:0000256" key="2">
    <source>
        <dbReference type="PROSITE-ProRule" id="PRU00176"/>
    </source>
</evidence>
<dbReference type="AlphaFoldDB" id="R7V368"/>
<dbReference type="STRING" id="283909.R7V368"/>
<keyword evidence="2" id="KW-0694">RNA-binding</keyword>
<feature type="region of interest" description="Disordered" evidence="3">
    <location>
        <begin position="151"/>
        <end position="204"/>
    </location>
</feature>
<dbReference type="Gene3D" id="4.10.60.10">
    <property type="entry name" value="Zinc finger, CCHC-type"/>
    <property type="match status" value="1"/>
</dbReference>
<feature type="region of interest" description="Disordered" evidence="3">
    <location>
        <begin position="1"/>
        <end position="46"/>
    </location>
</feature>
<evidence type="ECO:0008006" key="9">
    <source>
        <dbReference type="Google" id="ProtNLM"/>
    </source>
</evidence>
<dbReference type="Gene3D" id="3.30.70.330">
    <property type="match status" value="1"/>
</dbReference>
<reference evidence="8" key="1">
    <citation type="submission" date="2012-12" db="EMBL/GenBank/DDBJ databases">
        <authorList>
            <person name="Hellsten U."/>
            <person name="Grimwood J."/>
            <person name="Chapman J.A."/>
            <person name="Shapiro H."/>
            <person name="Aerts A."/>
            <person name="Otillar R.P."/>
            <person name="Terry A.Y."/>
            <person name="Boore J.L."/>
            <person name="Simakov O."/>
            <person name="Marletaz F."/>
            <person name="Cho S.-J."/>
            <person name="Edsinger-Gonzales E."/>
            <person name="Havlak P."/>
            <person name="Kuo D.-H."/>
            <person name="Larsson T."/>
            <person name="Lv J."/>
            <person name="Arendt D."/>
            <person name="Savage R."/>
            <person name="Osoegawa K."/>
            <person name="de Jong P."/>
            <person name="Lindberg D.R."/>
            <person name="Seaver E.C."/>
            <person name="Weisblat D.A."/>
            <person name="Putnam N.H."/>
            <person name="Grigoriev I.V."/>
            <person name="Rokhsar D.S."/>
        </authorList>
    </citation>
    <scope>NUCLEOTIDE SEQUENCE</scope>
    <source>
        <strain evidence="8">I ESC-2004</strain>
    </source>
</reference>
<keyword evidence="1" id="KW-0863">Zinc-finger</keyword>
<dbReference type="Pfam" id="PF00076">
    <property type="entry name" value="RRM_1"/>
    <property type="match status" value="1"/>
</dbReference>
<evidence type="ECO:0000256" key="3">
    <source>
        <dbReference type="SAM" id="MobiDB-lite"/>
    </source>
</evidence>
<feature type="domain" description="RRM" evidence="4">
    <location>
        <begin position="37"/>
        <end position="110"/>
    </location>
</feature>
<proteinExistence type="predicted"/>
<reference evidence="7" key="3">
    <citation type="submission" date="2015-06" db="UniProtKB">
        <authorList>
            <consortium name="EnsemblMetazoa"/>
        </authorList>
    </citation>
    <scope>IDENTIFICATION</scope>
</reference>
<dbReference type="InterPro" id="IPR012677">
    <property type="entry name" value="Nucleotide-bd_a/b_plait_sf"/>
</dbReference>
<feature type="compositionally biased region" description="Basic residues" evidence="3">
    <location>
        <begin position="1"/>
        <end position="26"/>
    </location>
</feature>
<evidence type="ECO:0000313" key="8">
    <source>
        <dbReference type="Proteomes" id="UP000014760"/>
    </source>
</evidence>
<dbReference type="OMA" id="AFVVYMY"/>
<dbReference type="EnsemblMetazoa" id="CapteT155905">
    <property type="protein sequence ID" value="CapteP155905"/>
    <property type="gene ID" value="CapteG155905"/>
</dbReference>
<dbReference type="EMBL" id="KB295566">
    <property type="protein sequence ID" value="ELU13009.1"/>
    <property type="molecule type" value="Genomic_DNA"/>
</dbReference>
<gene>
    <name evidence="6" type="ORF">CAPTEDRAFT_155905</name>
</gene>
<dbReference type="OrthoDB" id="5970at2759"/>
<evidence type="ECO:0000256" key="1">
    <source>
        <dbReference type="PROSITE-ProRule" id="PRU00047"/>
    </source>
</evidence>
<protein>
    <recommendedName>
        <fullName evidence="9">Serine/arginine-rich splicing factor 7</fullName>
    </recommendedName>
</protein>
<keyword evidence="1" id="KW-0862">Zinc</keyword>
<accession>R7V368</accession>
<dbReference type="PROSITE" id="PS50158">
    <property type="entry name" value="ZF_CCHC"/>
    <property type="match status" value="1"/>
</dbReference>
<dbReference type="PANTHER" id="PTHR23147">
    <property type="entry name" value="SERINE/ARGININE RICH SPLICING FACTOR"/>
    <property type="match status" value="1"/>
</dbReference>
<dbReference type="FunCoup" id="R7V368">
    <property type="interactions" value="131"/>
</dbReference>
<dbReference type="PROSITE" id="PS50102">
    <property type="entry name" value="RRM"/>
    <property type="match status" value="1"/>
</dbReference>
<dbReference type="InterPro" id="IPR035979">
    <property type="entry name" value="RBD_domain_sf"/>
</dbReference>
<name>R7V368_CAPTE</name>
<dbReference type="InterPro" id="IPR001878">
    <property type="entry name" value="Znf_CCHC"/>
</dbReference>
<feature type="domain" description="CCHC-type" evidence="5">
    <location>
        <begin position="126"/>
        <end position="142"/>
    </location>
</feature>
<dbReference type="GO" id="GO:0003723">
    <property type="term" value="F:RNA binding"/>
    <property type="evidence" value="ECO:0007669"/>
    <property type="project" value="UniProtKB-UniRule"/>
</dbReference>
<dbReference type="InterPro" id="IPR000504">
    <property type="entry name" value="RRM_dom"/>
</dbReference>
<evidence type="ECO:0000259" key="4">
    <source>
        <dbReference type="PROSITE" id="PS50102"/>
    </source>
</evidence>
<sequence length="204" mass="24016">MGRSRSRSRSRGHSRSRSASRGRRSYSRSQSPDDDGFRVYVGDLGPDPSKRELEKLFEKFGPVMEVWVAKNPPCFAFIVYKHKEDAEDAIRDMNGVEVSGHRVRCSLALPRSRGRKRPSGFDPNMRCYSCGERGHFSRDCNQVWRFRSRRYSRSRSRSPRDRHRRSRSRSRSRSRTDSKRTRKNSNRSERSRSRDRGRNSVGRR</sequence>
<dbReference type="SUPFAM" id="SSF54928">
    <property type="entry name" value="RNA-binding domain, RBD"/>
    <property type="match status" value="1"/>
</dbReference>
<organism evidence="6">
    <name type="scientific">Capitella teleta</name>
    <name type="common">Polychaete worm</name>
    <dbReference type="NCBI Taxonomy" id="283909"/>
    <lineage>
        <taxon>Eukaryota</taxon>
        <taxon>Metazoa</taxon>
        <taxon>Spiralia</taxon>
        <taxon>Lophotrochozoa</taxon>
        <taxon>Annelida</taxon>
        <taxon>Polychaeta</taxon>
        <taxon>Sedentaria</taxon>
        <taxon>Scolecida</taxon>
        <taxon>Capitellidae</taxon>
        <taxon>Capitella</taxon>
    </lineage>
</organism>
<reference evidence="6 8" key="2">
    <citation type="journal article" date="2013" name="Nature">
        <title>Insights into bilaterian evolution from three spiralian genomes.</title>
        <authorList>
            <person name="Simakov O."/>
            <person name="Marletaz F."/>
            <person name="Cho S.J."/>
            <person name="Edsinger-Gonzales E."/>
            <person name="Havlak P."/>
            <person name="Hellsten U."/>
            <person name="Kuo D.H."/>
            <person name="Larsson T."/>
            <person name="Lv J."/>
            <person name="Arendt D."/>
            <person name="Savage R."/>
            <person name="Osoegawa K."/>
            <person name="de Jong P."/>
            <person name="Grimwood J."/>
            <person name="Chapman J.A."/>
            <person name="Shapiro H."/>
            <person name="Aerts A."/>
            <person name="Otillar R.P."/>
            <person name="Terry A.Y."/>
            <person name="Boore J.L."/>
            <person name="Grigoriev I.V."/>
            <person name="Lindberg D.R."/>
            <person name="Seaver E.C."/>
            <person name="Weisblat D.A."/>
            <person name="Putnam N.H."/>
            <person name="Rokhsar D.S."/>
        </authorList>
    </citation>
    <scope>NUCLEOTIDE SEQUENCE</scope>
    <source>
        <strain evidence="6 8">I ESC-2004</strain>
    </source>
</reference>
<keyword evidence="1" id="KW-0479">Metal-binding</keyword>
<dbReference type="Pfam" id="PF00098">
    <property type="entry name" value="zf-CCHC"/>
    <property type="match status" value="1"/>
</dbReference>
<dbReference type="Proteomes" id="UP000014760">
    <property type="component" value="Unassembled WGS sequence"/>
</dbReference>
<dbReference type="SMART" id="SM00360">
    <property type="entry name" value="RRM"/>
    <property type="match status" value="1"/>
</dbReference>
<evidence type="ECO:0000313" key="7">
    <source>
        <dbReference type="EnsemblMetazoa" id="CapteP155905"/>
    </source>
</evidence>
<dbReference type="HOGENOM" id="CLU_012062_20_4_1"/>
<dbReference type="GO" id="GO:0008270">
    <property type="term" value="F:zinc ion binding"/>
    <property type="evidence" value="ECO:0007669"/>
    <property type="project" value="UniProtKB-KW"/>
</dbReference>
<evidence type="ECO:0000313" key="6">
    <source>
        <dbReference type="EMBL" id="ELU13009.1"/>
    </source>
</evidence>
<feature type="compositionally biased region" description="Basic and acidic residues" evidence="3">
    <location>
        <begin position="186"/>
        <end position="198"/>
    </location>
</feature>
<dbReference type="InterPro" id="IPR050907">
    <property type="entry name" value="SRSF"/>
</dbReference>
<dbReference type="SMART" id="SM00343">
    <property type="entry name" value="ZnF_C2HC"/>
    <property type="match status" value="1"/>
</dbReference>
<feature type="compositionally biased region" description="Basic residues" evidence="3">
    <location>
        <begin position="151"/>
        <end position="173"/>
    </location>
</feature>
<dbReference type="EMBL" id="AMQN01005269">
    <property type="status" value="NOT_ANNOTATED_CDS"/>
    <property type="molecule type" value="Genomic_DNA"/>
</dbReference>